<dbReference type="Proteomes" id="UP001596084">
    <property type="component" value="Unassembled WGS sequence"/>
</dbReference>
<proteinExistence type="predicted"/>
<comment type="caution">
    <text evidence="2">The sequence shown here is derived from an EMBL/GenBank/DDBJ whole genome shotgun (WGS) entry which is preliminary data.</text>
</comment>
<dbReference type="EMBL" id="JBHSMX010000024">
    <property type="protein sequence ID" value="MFC5522507.1"/>
    <property type="molecule type" value="Genomic_DNA"/>
</dbReference>
<organism evidence="2 3">
    <name type="scientific">Polaromonas jejuensis</name>
    <dbReference type="NCBI Taxonomy" id="457502"/>
    <lineage>
        <taxon>Bacteria</taxon>
        <taxon>Pseudomonadati</taxon>
        <taxon>Pseudomonadota</taxon>
        <taxon>Betaproteobacteria</taxon>
        <taxon>Burkholderiales</taxon>
        <taxon>Comamonadaceae</taxon>
        <taxon>Polaromonas</taxon>
    </lineage>
</organism>
<reference evidence="3" key="1">
    <citation type="journal article" date="2019" name="Int. J. Syst. Evol. Microbiol.">
        <title>The Global Catalogue of Microorganisms (GCM) 10K type strain sequencing project: providing services to taxonomists for standard genome sequencing and annotation.</title>
        <authorList>
            <consortium name="The Broad Institute Genomics Platform"/>
            <consortium name="The Broad Institute Genome Sequencing Center for Infectious Disease"/>
            <person name="Wu L."/>
            <person name="Ma J."/>
        </authorList>
    </citation>
    <scope>NUCLEOTIDE SEQUENCE [LARGE SCALE GENOMIC DNA]</scope>
    <source>
        <strain evidence="3">CGMCC 4.7277</strain>
    </source>
</reference>
<dbReference type="RefSeq" id="WP_068832302.1">
    <property type="nucleotide sequence ID" value="NZ_JBHSMX010000024.1"/>
</dbReference>
<sequence>MAHVLAKLTGVKLADVKQQLEKDAADHAEQGMVLEHLWQNAEAPGEVLFLFQVDDLDHCRQRIRKVHAQARQDNPDMPLPDMTFLEGA</sequence>
<accession>A0ABW0QF17</accession>
<name>A0ABW0QF17_9BURK</name>
<protein>
    <submittedName>
        <fullName evidence="2">Uncharacterized protein</fullName>
    </submittedName>
</protein>
<gene>
    <name evidence="2" type="ORF">ACFPP7_16545</name>
</gene>
<evidence type="ECO:0000313" key="2">
    <source>
        <dbReference type="EMBL" id="MFC5522507.1"/>
    </source>
</evidence>
<feature type="region of interest" description="Disordered" evidence="1">
    <location>
        <begin position="67"/>
        <end position="88"/>
    </location>
</feature>
<evidence type="ECO:0000313" key="3">
    <source>
        <dbReference type="Proteomes" id="UP001596084"/>
    </source>
</evidence>
<evidence type="ECO:0000256" key="1">
    <source>
        <dbReference type="SAM" id="MobiDB-lite"/>
    </source>
</evidence>
<keyword evidence="3" id="KW-1185">Reference proteome</keyword>